<gene>
    <name evidence="3" type="ORF">ACFPO9_14155</name>
</gene>
<accession>A0ABW0RYA1</accession>
<keyword evidence="2" id="KW-0472">Membrane</keyword>
<evidence type="ECO:0000313" key="4">
    <source>
        <dbReference type="Proteomes" id="UP001596086"/>
    </source>
</evidence>
<organism evidence="3 4">
    <name type="scientific">Massilia aerilata</name>
    <dbReference type="NCBI Taxonomy" id="453817"/>
    <lineage>
        <taxon>Bacteria</taxon>
        <taxon>Pseudomonadati</taxon>
        <taxon>Pseudomonadota</taxon>
        <taxon>Betaproteobacteria</taxon>
        <taxon>Burkholderiales</taxon>
        <taxon>Oxalobacteraceae</taxon>
        <taxon>Telluria group</taxon>
        <taxon>Massilia</taxon>
    </lineage>
</organism>
<proteinExistence type="predicted"/>
<evidence type="ECO:0000256" key="1">
    <source>
        <dbReference type="SAM" id="MobiDB-lite"/>
    </source>
</evidence>
<feature type="region of interest" description="Disordered" evidence="1">
    <location>
        <begin position="1"/>
        <end position="59"/>
    </location>
</feature>
<comment type="caution">
    <text evidence="3">The sequence shown here is derived from an EMBL/GenBank/DDBJ whole genome shotgun (WGS) entry which is preliminary data.</text>
</comment>
<feature type="transmembrane region" description="Helical" evidence="2">
    <location>
        <begin position="132"/>
        <end position="154"/>
    </location>
</feature>
<keyword evidence="2" id="KW-0812">Transmembrane</keyword>
<name>A0ABW0RYA1_9BURK</name>
<feature type="compositionally biased region" description="Low complexity" evidence="1">
    <location>
        <begin position="18"/>
        <end position="34"/>
    </location>
</feature>
<dbReference type="Proteomes" id="UP001596086">
    <property type="component" value="Unassembled WGS sequence"/>
</dbReference>
<reference evidence="4" key="1">
    <citation type="journal article" date="2019" name="Int. J. Syst. Evol. Microbiol.">
        <title>The Global Catalogue of Microorganisms (GCM) 10K type strain sequencing project: providing services to taxonomists for standard genome sequencing and annotation.</title>
        <authorList>
            <consortium name="The Broad Institute Genomics Platform"/>
            <consortium name="The Broad Institute Genome Sequencing Center for Infectious Disease"/>
            <person name="Wu L."/>
            <person name="Ma J."/>
        </authorList>
    </citation>
    <scope>NUCLEOTIDE SEQUENCE [LARGE SCALE GENOMIC DNA]</scope>
    <source>
        <strain evidence="4">CGMCC 4.5798</strain>
    </source>
</reference>
<keyword evidence="2" id="KW-1133">Transmembrane helix</keyword>
<feature type="transmembrane region" description="Helical" evidence="2">
    <location>
        <begin position="106"/>
        <end position="126"/>
    </location>
</feature>
<dbReference type="RefSeq" id="WP_379771758.1">
    <property type="nucleotide sequence ID" value="NZ_JBHSMZ010000009.1"/>
</dbReference>
<keyword evidence="4" id="KW-1185">Reference proteome</keyword>
<evidence type="ECO:0000313" key="3">
    <source>
        <dbReference type="EMBL" id="MFC5549656.1"/>
    </source>
</evidence>
<dbReference type="EMBL" id="JBHSMZ010000009">
    <property type="protein sequence ID" value="MFC5549656.1"/>
    <property type="molecule type" value="Genomic_DNA"/>
</dbReference>
<feature type="transmembrane region" description="Helical" evidence="2">
    <location>
        <begin position="68"/>
        <end position="85"/>
    </location>
</feature>
<protein>
    <submittedName>
        <fullName evidence="3">Uncharacterized protein</fullName>
    </submittedName>
</protein>
<feature type="compositionally biased region" description="Polar residues" evidence="1">
    <location>
        <begin position="1"/>
        <end position="12"/>
    </location>
</feature>
<evidence type="ECO:0000256" key="2">
    <source>
        <dbReference type="SAM" id="Phobius"/>
    </source>
</evidence>
<sequence length="157" mass="16231">MQDQKATPTTTDPGFKLPGQTAPTTPTAPQDPMPKTAPDTANQPVEIAPGGATNPSAAPLRDTSGRDLAIGGAVLLVLLVIYFFVRNAYVHHLVVKRVAPSSAGSAGWLMFVGLSFLSFAAVLAIINAAKYLTLAITGPLVIIGVAALIAALFIGRR</sequence>